<organism evidence="5 6">
    <name type="scientific">Roseofilum reptotaenium AO1-A</name>
    <dbReference type="NCBI Taxonomy" id="1925591"/>
    <lineage>
        <taxon>Bacteria</taxon>
        <taxon>Bacillati</taxon>
        <taxon>Cyanobacteriota</taxon>
        <taxon>Cyanophyceae</taxon>
        <taxon>Desertifilales</taxon>
        <taxon>Desertifilaceae</taxon>
        <taxon>Roseofilum</taxon>
    </lineage>
</organism>
<reference evidence="5" key="1">
    <citation type="submission" date="2016-10" db="EMBL/GenBank/DDBJ databases">
        <title>CRISPR-Cas defence system in Roseofilum reptotaenium: evidence of a bacteriophage-cyanobacterium arms race in the coral black band disease.</title>
        <authorList>
            <person name="Buerger P."/>
            <person name="Wood-Charlson E.M."/>
            <person name="Weynberg K.D."/>
            <person name="Willis B."/>
            <person name="Van Oppen M.J."/>
        </authorList>
    </citation>
    <scope>NUCLEOTIDE SEQUENCE [LARGE SCALE GENOMIC DNA]</scope>
    <source>
        <strain evidence="5">AO1-A</strain>
    </source>
</reference>
<dbReference type="Proteomes" id="UP000183940">
    <property type="component" value="Unassembled WGS sequence"/>
</dbReference>
<dbReference type="InterPro" id="IPR042099">
    <property type="entry name" value="ANL_N_sf"/>
</dbReference>
<gene>
    <name evidence="5" type="ORF">BI308_03550</name>
</gene>
<dbReference type="Gene3D" id="3.40.50.12780">
    <property type="entry name" value="N-terminal domain of ligase-like"/>
    <property type="match status" value="1"/>
</dbReference>
<evidence type="ECO:0000313" key="5">
    <source>
        <dbReference type="EMBL" id="OJJ27131.1"/>
    </source>
</evidence>
<dbReference type="PANTHER" id="PTHR43767">
    <property type="entry name" value="LONG-CHAIN-FATTY-ACID--COA LIGASE"/>
    <property type="match status" value="1"/>
</dbReference>
<dbReference type="Gene3D" id="3.30.300.30">
    <property type="match status" value="1"/>
</dbReference>
<evidence type="ECO:0000256" key="2">
    <source>
        <dbReference type="ARBA" id="ARBA00022598"/>
    </source>
</evidence>
<dbReference type="SUPFAM" id="SSF56801">
    <property type="entry name" value="Acetyl-CoA synthetase-like"/>
    <property type="match status" value="1"/>
</dbReference>
<dbReference type="InterPro" id="IPR020845">
    <property type="entry name" value="AMP-binding_CS"/>
</dbReference>
<protein>
    <submittedName>
        <fullName evidence="5">Long-chain fatty acid--CoA ligase</fullName>
    </submittedName>
</protein>
<keyword evidence="2 5" id="KW-0436">Ligase</keyword>
<dbReference type="AlphaFoldDB" id="A0A1L9QWR2"/>
<dbReference type="InterPro" id="IPR025110">
    <property type="entry name" value="AMP-bd_C"/>
</dbReference>
<keyword evidence="6" id="KW-1185">Reference proteome</keyword>
<dbReference type="STRING" id="1925591.BI308_03550"/>
<evidence type="ECO:0000313" key="6">
    <source>
        <dbReference type="Proteomes" id="UP000183940"/>
    </source>
</evidence>
<evidence type="ECO:0000256" key="1">
    <source>
        <dbReference type="ARBA" id="ARBA00006432"/>
    </source>
</evidence>
<dbReference type="CDD" id="cd05936">
    <property type="entry name" value="FC-FACS_FadD_like"/>
    <property type="match status" value="1"/>
</dbReference>
<sequence>MNITEHLERDRKIFPQRVALRFEGQEFTYQHLDELVNRMANGLKHLGVEKGDRVALFLPNIPEFVVAYLGSLKIGAVVVSLNVMLKQDEVLFILNDCEAKAIVTTQDLRMQILADDLAHLQHILIAEGKAEEDVSLTRLLARMSPHAKALSMQLQDPAAIIYTSGTTGFPKGATLSHGNVVSNMHSVKHNCQIQPHDKLLLYLPLFHCFGQNFILNGGLNAAATIVLQRRFDPEKLVETVQHEGITMFFGVPTVFAKLLDMQLPPLALRTIRYYFSAAAVLPAELTKRWQEQYGQWVHEGYGLTETSPFSCYNHDWHYKLGSIGMPIENVEMQVVDAKGEPLPPGEVGELVIRGPNVMLGYFNNPEETAKVLKDGWFHSGDLGHMDEDGYFYIVDRLKDMINRSGFKIYPAEVERVLYQHSDVIEAAVYGAPHPTKGEVVKAKVRLKAGRSLKAKALQAFCADRMAKYKVPSSISFVDSLPKNPTGKILKRVLREEELALNKK</sequence>
<feature type="domain" description="AMP-binding enzyme C-terminal" evidence="4">
    <location>
        <begin position="412"/>
        <end position="487"/>
    </location>
</feature>
<name>A0A1L9QWR2_9CYAN</name>
<dbReference type="PANTHER" id="PTHR43767:SF1">
    <property type="entry name" value="NONRIBOSOMAL PEPTIDE SYNTHASE PES1 (EUROFUNG)-RELATED"/>
    <property type="match status" value="1"/>
</dbReference>
<dbReference type="PROSITE" id="PS00455">
    <property type="entry name" value="AMP_BINDING"/>
    <property type="match status" value="1"/>
</dbReference>
<dbReference type="InterPro" id="IPR050237">
    <property type="entry name" value="ATP-dep_AMP-bd_enzyme"/>
</dbReference>
<dbReference type="Pfam" id="PF13193">
    <property type="entry name" value="AMP-binding_C"/>
    <property type="match status" value="1"/>
</dbReference>
<evidence type="ECO:0000259" key="4">
    <source>
        <dbReference type="Pfam" id="PF13193"/>
    </source>
</evidence>
<dbReference type="InterPro" id="IPR045851">
    <property type="entry name" value="AMP-bd_C_sf"/>
</dbReference>
<dbReference type="Pfam" id="PF00501">
    <property type="entry name" value="AMP-binding"/>
    <property type="match status" value="1"/>
</dbReference>
<comment type="caution">
    <text evidence="5">The sequence shown here is derived from an EMBL/GenBank/DDBJ whole genome shotgun (WGS) entry which is preliminary data.</text>
</comment>
<comment type="similarity">
    <text evidence="1">Belongs to the ATP-dependent AMP-binding enzyme family.</text>
</comment>
<proteinExistence type="inferred from homology"/>
<dbReference type="GO" id="GO:0016878">
    <property type="term" value="F:acid-thiol ligase activity"/>
    <property type="evidence" value="ECO:0007669"/>
    <property type="project" value="UniProtKB-ARBA"/>
</dbReference>
<dbReference type="EMBL" id="MLAW01000003">
    <property type="protein sequence ID" value="OJJ27131.1"/>
    <property type="molecule type" value="Genomic_DNA"/>
</dbReference>
<accession>A0A1L9QWR2</accession>
<dbReference type="NCBIfam" id="NF004837">
    <property type="entry name" value="PRK06187.1"/>
    <property type="match status" value="1"/>
</dbReference>
<dbReference type="InterPro" id="IPR000873">
    <property type="entry name" value="AMP-dep_synth/lig_dom"/>
</dbReference>
<dbReference type="FunFam" id="3.30.300.30:FF:000008">
    <property type="entry name" value="2,3-dihydroxybenzoate-AMP ligase"/>
    <property type="match status" value="1"/>
</dbReference>
<evidence type="ECO:0000259" key="3">
    <source>
        <dbReference type="Pfam" id="PF00501"/>
    </source>
</evidence>
<feature type="domain" description="AMP-dependent synthetase/ligase" evidence="3">
    <location>
        <begin position="9"/>
        <end position="362"/>
    </location>
</feature>